<keyword evidence="6 15" id="KW-0460">Magnesium</keyword>
<dbReference type="InterPro" id="IPR056740">
    <property type="entry name" value="ILV_EDD_C"/>
</dbReference>
<dbReference type="PROSITE" id="PS00887">
    <property type="entry name" value="ILVD_EDD_2"/>
    <property type="match status" value="1"/>
</dbReference>
<sequence length="579" mass="61476">MHCSFNHVKKQLMRSDTIKKGFEKAPHRSLLKATGALSSNEDFNKPFIGICNSFIELIPGHAHLQKLGQIAKDEIRKAGGVPFEFNTIGVCDGIAMGHLGMRYSLASRELIADSVETVAQAHRLDGLVCIPNCDKITPGMMMAAVRMNIPVIFVSGGPMKKGRTPSGETVDLISVFEAVGRHSTGAISEEELGVIEDHACPTCGSCSGMFTANSMNCLCEALGFALPGNGTIPAVDPRRLELVREASRRIIDLVEKDTKPRDILSRESLLNAFALDFAMGGSTNTILHTLAVANEGEVVFDFSELNDLSAKTPYICKVSPATQNVHIEDVDRAGGVSAILKELSRIDGLLDLTRPTVTGKTLGENIEQAIITDSSVIRTVASPYATTGGLAVLYGNLAPEGAVVKTGAVSESMMNHTGPAKVYECQDDALTGIMEGDVVAGDVVVIRYEGPKGGPGMPEMLSPTSAIMGRGLGESVALLTDGRFSGGSRGACVGHVSPEAAERGPIAAVRNGDMITIDIPNRTMSVDLPDAAIKERLAQVPQFVPKITTGYLSRYAQMVTSANTGAILQNPVCKNNKQR</sequence>
<dbReference type="InterPro" id="IPR004404">
    <property type="entry name" value="DihydroxyA_deHydtase"/>
</dbReference>
<protein>
    <recommendedName>
        <fullName evidence="14 15">Dihydroxy-acid dehydratase</fullName>
        <shortName evidence="15">DAD</shortName>
        <ecNumber evidence="14 15">4.2.1.9</ecNumber>
    </recommendedName>
</protein>
<dbReference type="GO" id="GO:0051537">
    <property type="term" value="F:2 iron, 2 sulfur cluster binding"/>
    <property type="evidence" value="ECO:0007669"/>
    <property type="project" value="UniProtKB-UniRule"/>
</dbReference>
<evidence type="ECO:0000259" key="16">
    <source>
        <dbReference type="Pfam" id="PF00920"/>
    </source>
</evidence>
<gene>
    <name evidence="15" type="primary">ilvD</name>
    <name evidence="18" type="ordered locus">Cphamn1_1716</name>
</gene>
<keyword evidence="9 15" id="KW-0456">Lyase</keyword>
<keyword evidence="5 15" id="KW-0479">Metal-binding</keyword>
<dbReference type="NCBIfam" id="TIGR00110">
    <property type="entry name" value="ilvD"/>
    <property type="match status" value="1"/>
</dbReference>
<keyword evidence="3 15" id="KW-0028">Amino-acid biosynthesis</keyword>
<comment type="pathway">
    <text evidence="12 15">Amino-acid biosynthesis; L-valine biosynthesis; L-valine from pyruvate: step 3/4.</text>
</comment>
<dbReference type="Pfam" id="PF00920">
    <property type="entry name" value="ILVD_EDD_N"/>
    <property type="match status" value="1"/>
</dbReference>
<dbReference type="InterPro" id="IPR020558">
    <property type="entry name" value="DiOHA_6PGluconate_deHydtase_CS"/>
</dbReference>
<keyword evidence="8 15" id="KW-0411">Iron-sulfur</keyword>
<evidence type="ECO:0000256" key="3">
    <source>
        <dbReference type="ARBA" id="ARBA00022605"/>
    </source>
</evidence>
<dbReference type="EC" id="4.2.1.9" evidence="14 15"/>
<keyword evidence="4 15" id="KW-0001">2Fe-2S</keyword>
<dbReference type="PROSITE" id="PS00886">
    <property type="entry name" value="ILVD_EDD_1"/>
    <property type="match status" value="1"/>
</dbReference>
<dbReference type="GO" id="GO:0000287">
    <property type="term" value="F:magnesium ion binding"/>
    <property type="evidence" value="ECO:0007669"/>
    <property type="project" value="UniProtKB-UniRule"/>
</dbReference>
<comment type="catalytic activity">
    <reaction evidence="15">
        <text>(2R,3R)-2,3-dihydroxy-3-methylpentanoate = (S)-3-methyl-2-oxopentanoate + H2O</text>
        <dbReference type="Rhea" id="RHEA:27694"/>
        <dbReference type="ChEBI" id="CHEBI:15377"/>
        <dbReference type="ChEBI" id="CHEBI:35146"/>
        <dbReference type="ChEBI" id="CHEBI:49258"/>
        <dbReference type="EC" id="4.2.1.9"/>
    </reaction>
</comment>
<comment type="cofactor">
    <cofactor evidence="15">
        <name>[2Fe-2S] cluster</name>
        <dbReference type="ChEBI" id="CHEBI:190135"/>
    </cofactor>
    <text evidence="15">Binds 1 [2Fe-2S] cluster per subunit. This cluster acts as a Lewis acid cofactor.</text>
</comment>
<dbReference type="GO" id="GO:0005829">
    <property type="term" value="C:cytosol"/>
    <property type="evidence" value="ECO:0007669"/>
    <property type="project" value="TreeGrafter"/>
</dbReference>
<feature type="domain" description="Dihydroxy-acid/6-phosphogluconate dehydratase N-terminal" evidence="16">
    <location>
        <begin position="45"/>
        <end position="365"/>
    </location>
</feature>
<comment type="catalytic activity">
    <reaction evidence="11">
        <text>(2R)-2,3-dihydroxy-3-methylbutanoate = 3-methyl-2-oxobutanoate + H2O</text>
        <dbReference type="Rhea" id="RHEA:24809"/>
        <dbReference type="ChEBI" id="CHEBI:11851"/>
        <dbReference type="ChEBI" id="CHEBI:15377"/>
        <dbReference type="ChEBI" id="CHEBI:49072"/>
        <dbReference type="EC" id="4.2.1.9"/>
    </reaction>
    <physiologicalReaction direction="left-to-right" evidence="11">
        <dbReference type="Rhea" id="RHEA:24810"/>
    </physiologicalReaction>
</comment>
<feature type="active site" description="Proton acceptor" evidence="15">
    <location>
        <position position="485"/>
    </location>
</feature>
<reference evidence="18" key="1">
    <citation type="submission" date="2008-06" db="EMBL/GenBank/DDBJ databases">
        <title>Complete sequence of Chlorobium phaeobacteroides BS1.</title>
        <authorList>
            <consortium name="US DOE Joint Genome Institute"/>
            <person name="Lucas S."/>
            <person name="Copeland A."/>
            <person name="Lapidus A."/>
            <person name="Glavina del Rio T."/>
            <person name="Dalin E."/>
            <person name="Tice H."/>
            <person name="Bruce D."/>
            <person name="Goodwin L."/>
            <person name="Pitluck S."/>
            <person name="Schmutz J."/>
            <person name="Larimer F."/>
            <person name="Land M."/>
            <person name="Hauser L."/>
            <person name="Kyrpides N."/>
            <person name="Ovchinnikova G."/>
            <person name="Li T."/>
            <person name="Liu Z."/>
            <person name="Zhao F."/>
            <person name="Overmann J."/>
            <person name="Bryant D.A."/>
            <person name="Richardson P."/>
        </authorList>
    </citation>
    <scope>NUCLEOTIDE SEQUENCE [LARGE SCALE GENOMIC DNA]</scope>
    <source>
        <strain evidence="18">BS1</strain>
    </source>
</reference>
<dbReference type="PANTHER" id="PTHR43661">
    <property type="entry name" value="D-XYLONATE DEHYDRATASE"/>
    <property type="match status" value="1"/>
</dbReference>
<comment type="cofactor">
    <cofactor evidence="1 15">
        <name>Mg(2+)</name>
        <dbReference type="ChEBI" id="CHEBI:18420"/>
    </cofactor>
</comment>
<evidence type="ECO:0000256" key="15">
    <source>
        <dbReference type="HAMAP-Rule" id="MF_00012"/>
    </source>
</evidence>
<dbReference type="HAMAP" id="MF_00012">
    <property type="entry name" value="IlvD"/>
    <property type="match status" value="1"/>
</dbReference>
<dbReference type="SUPFAM" id="SSF143975">
    <property type="entry name" value="IlvD/EDD N-terminal domain-like"/>
    <property type="match status" value="1"/>
</dbReference>
<feature type="binding site" description="via carbamate group" evidence="15">
    <location>
        <position position="135"/>
    </location>
    <ligand>
        <name>Mg(2+)</name>
        <dbReference type="ChEBI" id="CHEBI:18420"/>
    </ligand>
</feature>
<dbReference type="InterPro" id="IPR042096">
    <property type="entry name" value="Dihydro-acid_dehy_C"/>
</dbReference>
<dbReference type="PANTHER" id="PTHR43661:SF3">
    <property type="entry name" value="D-XYLONATE DEHYDRATASE YAGF-RELATED"/>
    <property type="match status" value="1"/>
</dbReference>
<feature type="binding site" evidence="15">
    <location>
        <position position="459"/>
    </location>
    <ligand>
        <name>Mg(2+)</name>
        <dbReference type="ChEBI" id="CHEBI:18420"/>
    </ligand>
</feature>
<evidence type="ECO:0000256" key="4">
    <source>
        <dbReference type="ARBA" id="ARBA00022714"/>
    </source>
</evidence>
<comment type="pathway">
    <text evidence="13 15">Amino-acid biosynthesis; L-isoleucine biosynthesis; L-isoleucine from 2-oxobutanoate: step 3/4.</text>
</comment>
<evidence type="ECO:0000256" key="14">
    <source>
        <dbReference type="ARBA" id="ARBA00029490"/>
    </source>
</evidence>
<dbReference type="HOGENOM" id="CLU_014271_4_2_10"/>
<dbReference type="AlphaFoldDB" id="B3EKU8"/>
<evidence type="ECO:0000313" key="18">
    <source>
        <dbReference type="EMBL" id="ACE04634.1"/>
    </source>
</evidence>
<evidence type="ECO:0000256" key="6">
    <source>
        <dbReference type="ARBA" id="ARBA00022842"/>
    </source>
</evidence>
<comment type="caution">
    <text evidence="15">Lacks conserved residue(s) required for the propagation of feature annotation.</text>
</comment>
<name>B3EKU8_CHLPB</name>
<comment type="subunit">
    <text evidence="15">Homodimer.</text>
</comment>
<evidence type="ECO:0000256" key="7">
    <source>
        <dbReference type="ARBA" id="ARBA00023004"/>
    </source>
</evidence>
<dbReference type="GO" id="GO:0004160">
    <property type="term" value="F:dihydroxy-acid dehydratase activity"/>
    <property type="evidence" value="ECO:0007669"/>
    <property type="project" value="UniProtKB-UniRule"/>
</dbReference>
<comment type="function">
    <text evidence="15">Functions in the biosynthesis of branched-chain amino acids. Catalyzes the dehydration of (2R,3R)-2,3-dihydroxy-3-methylpentanoate (2,3-dihydroxy-3-methylvalerate) into 2-oxo-3-methylpentanoate (2-oxo-3-methylvalerate) and of (2R)-2,3-dihydroxy-3-methylbutanoate (2,3-dihydroxyisovalerate) into 2-oxo-3-methylbutanoate (2-oxoisovalerate), the penultimate precursor to L-isoleucine and L-valine, respectively.</text>
</comment>
<feature type="binding site" evidence="15">
    <location>
        <position position="92"/>
    </location>
    <ligand>
        <name>Mg(2+)</name>
        <dbReference type="ChEBI" id="CHEBI:18420"/>
    </ligand>
</feature>
<dbReference type="eggNOG" id="COG0129">
    <property type="taxonomic scope" value="Bacteria"/>
</dbReference>
<feature type="domain" description="Dihydroxy-acid/6-phosphogluconate dehydratase C-terminal" evidence="17">
    <location>
        <begin position="376"/>
        <end position="566"/>
    </location>
</feature>
<dbReference type="STRING" id="331678.Cphamn1_1716"/>
<evidence type="ECO:0000256" key="1">
    <source>
        <dbReference type="ARBA" id="ARBA00001946"/>
    </source>
</evidence>
<dbReference type="Pfam" id="PF24877">
    <property type="entry name" value="ILV_EDD_C"/>
    <property type="match status" value="1"/>
</dbReference>
<dbReference type="InterPro" id="IPR000581">
    <property type="entry name" value="ILV_EDD_N"/>
</dbReference>
<evidence type="ECO:0000259" key="17">
    <source>
        <dbReference type="Pfam" id="PF24877"/>
    </source>
</evidence>
<comment type="similarity">
    <text evidence="2 15">Belongs to the IlvD/Edd family.</text>
</comment>
<dbReference type="EMBL" id="CP001101">
    <property type="protein sequence ID" value="ACE04634.1"/>
    <property type="molecule type" value="Genomic_DNA"/>
</dbReference>
<evidence type="ECO:0000256" key="8">
    <source>
        <dbReference type="ARBA" id="ARBA00023014"/>
    </source>
</evidence>
<evidence type="ECO:0000256" key="5">
    <source>
        <dbReference type="ARBA" id="ARBA00022723"/>
    </source>
</evidence>
<proteinExistence type="inferred from homology"/>
<evidence type="ECO:0000256" key="10">
    <source>
        <dbReference type="ARBA" id="ARBA00023304"/>
    </source>
</evidence>
<dbReference type="KEGG" id="cpb:Cphamn1_1716"/>
<evidence type="ECO:0000256" key="2">
    <source>
        <dbReference type="ARBA" id="ARBA00006486"/>
    </source>
</evidence>
<evidence type="ECO:0000256" key="13">
    <source>
        <dbReference type="ARBA" id="ARBA00029437"/>
    </source>
</evidence>
<organism evidence="18">
    <name type="scientific">Chlorobium phaeobacteroides (strain BS1)</name>
    <dbReference type="NCBI Taxonomy" id="331678"/>
    <lineage>
        <taxon>Bacteria</taxon>
        <taxon>Pseudomonadati</taxon>
        <taxon>Chlorobiota</taxon>
        <taxon>Chlorobiia</taxon>
        <taxon>Chlorobiales</taxon>
        <taxon>Chlorobiaceae</taxon>
        <taxon>Chlorobium/Pelodictyon group</taxon>
        <taxon>Chlorobium</taxon>
    </lineage>
</organism>
<dbReference type="Gene3D" id="3.50.30.80">
    <property type="entry name" value="IlvD/EDD C-terminal domain-like"/>
    <property type="match status" value="1"/>
</dbReference>
<dbReference type="NCBIfam" id="NF002068">
    <property type="entry name" value="PRK00911.1"/>
    <property type="match status" value="1"/>
</dbReference>
<dbReference type="GO" id="GO:0009097">
    <property type="term" value="P:isoleucine biosynthetic process"/>
    <property type="evidence" value="ECO:0007669"/>
    <property type="project" value="UniProtKB-UniRule"/>
</dbReference>
<dbReference type="UniPathway" id="UPA00047">
    <property type="reaction ID" value="UER00057"/>
</dbReference>
<feature type="binding site" evidence="15">
    <location>
        <position position="134"/>
    </location>
    <ligand>
        <name>Mg(2+)</name>
        <dbReference type="ChEBI" id="CHEBI:18420"/>
    </ligand>
</feature>
<dbReference type="SUPFAM" id="SSF52016">
    <property type="entry name" value="LeuD/IlvD-like"/>
    <property type="match status" value="1"/>
</dbReference>
<keyword evidence="7 15" id="KW-0408">Iron</keyword>
<evidence type="ECO:0000256" key="9">
    <source>
        <dbReference type="ARBA" id="ARBA00023239"/>
    </source>
</evidence>
<accession>B3EKU8</accession>
<evidence type="ECO:0000256" key="11">
    <source>
        <dbReference type="ARBA" id="ARBA00029304"/>
    </source>
</evidence>
<feature type="modified residue" description="N6-carboxylysine" evidence="15">
    <location>
        <position position="135"/>
    </location>
</feature>
<dbReference type="GO" id="GO:0009099">
    <property type="term" value="P:L-valine biosynthetic process"/>
    <property type="evidence" value="ECO:0007669"/>
    <property type="project" value="UniProtKB-UniRule"/>
</dbReference>
<keyword evidence="10 15" id="KW-0100">Branched-chain amino acid biosynthesis</keyword>
<dbReference type="InterPro" id="IPR037237">
    <property type="entry name" value="IlvD/EDD_N"/>
</dbReference>
<dbReference type="FunFam" id="3.50.30.80:FF:000001">
    <property type="entry name" value="Dihydroxy-acid dehydratase"/>
    <property type="match status" value="1"/>
</dbReference>
<dbReference type="UniPathway" id="UPA00049">
    <property type="reaction ID" value="UER00061"/>
</dbReference>
<evidence type="ECO:0000256" key="12">
    <source>
        <dbReference type="ARBA" id="ARBA00029436"/>
    </source>
</evidence>